<dbReference type="SUPFAM" id="SSF50156">
    <property type="entry name" value="PDZ domain-like"/>
    <property type="match status" value="2"/>
</dbReference>
<dbReference type="GO" id="GO:0006508">
    <property type="term" value="P:proteolysis"/>
    <property type="evidence" value="ECO:0007669"/>
    <property type="project" value="UniProtKB-KW"/>
</dbReference>
<dbReference type="CDD" id="cd23081">
    <property type="entry name" value="cpPDZ_EcRseP-like"/>
    <property type="match status" value="1"/>
</dbReference>
<keyword evidence="9 11" id="KW-0482">Metalloprotease</keyword>
<dbReference type="InterPro" id="IPR001478">
    <property type="entry name" value="PDZ"/>
</dbReference>
<comment type="similarity">
    <text evidence="3 11">Belongs to the peptidase M50B family.</text>
</comment>
<dbReference type="CDD" id="cd06163">
    <property type="entry name" value="S2P-M50_PDZ_RseP-like"/>
    <property type="match status" value="1"/>
</dbReference>
<proteinExistence type="inferred from homology"/>
<organism evidence="12 13">
    <name type="scientific">Celeribacter marinus</name>
    <dbReference type="NCBI Taxonomy" id="1397108"/>
    <lineage>
        <taxon>Bacteria</taxon>
        <taxon>Pseudomonadati</taxon>
        <taxon>Pseudomonadota</taxon>
        <taxon>Alphaproteobacteria</taxon>
        <taxon>Rhodobacterales</taxon>
        <taxon>Roseobacteraceae</taxon>
        <taxon>Celeribacter</taxon>
    </lineage>
</organism>
<dbReference type="Pfam" id="PF02163">
    <property type="entry name" value="Peptidase_M50"/>
    <property type="match status" value="1"/>
</dbReference>
<keyword evidence="7 11" id="KW-0862">Zinc</keyword>
<evidence type="ECO:0000256" key="4">
    <source>
        <dbReference type="ARBA" id="ARBA00022670"/>
    </source>
</evidence>
<dbReference type="NCBIfam" id="TIGR00054">
    <property type="entry name" value="RIP metalloprotease RseP"/>
    <property type="match status" value="1"/>
</dbReference>
<evidence type="ECO:0000256" key="3">
    <source>
        <dbReference type="ARBA" id="ARBA00007931"/>
    </source>
</evidence>
<dbReference type="PANTHER" id="PTHR42837:SF2">
    <property type="entry name" value="MEMBRANE METALLOPROTEASE ARASP2, CHLOROPLASTIC-RELATED"/>
    <property type="match status" value="1"/>
</dbReference>
<reference evidence="13" key="1">
    <citation type="submission" date="2015-05" db="EMBL/GenBank/DDBJ databases">
        <authorList>
            <person name="Oh H.-M."/>
            <person name="Yang J.-A."/>
            <person name="Cho J.-C."/>
            <person name="Kang I."/>
        </authorList>
    </citation>
    <scope>NUCLEOTIDE SEQUENCE [LARGE SCALE GENOMIC DNA]</scope>
    <source>
        <strain evidence="13">IMCC 12053</strain>
    </source>
</reference>
<dbReference type="InterPro" id="IPR041489">
    <property type="entry name" value="PDZ_6"/>
</dbReference>
<keyword evidence="5 11" id="KW-0812">Transmembrane</keyword>
<feature type="transmembrane region" description="Helical" evidence="11">
    <location>
        <begin position="6"/>
        <end position="30"/>
    </location>
</feature>
<dbReference type="PANTHER" id="PTHR42837">
    <property type="entry name" value="REGULATOR OF SIGMA-E PROTEASE RSEP"/>
    <property type="match status" value="1"/>
</dbReference>
<sequence>MDLSNLSAVFGNSAFTVVVFIIALSIIVTVHEYGHYIVGKWCGIKADVFSLGFGKPLVQRTAKDGTVWQIAAIPLGGYVKFAGDANAASAPDAHAVDGMAPDEARHTMPGAPLWARTLTVAAGPVFNFIFSALVFAGLSLSTGQVKDTLEIAQVKPVPFEVGLQSGDTIVAIGGVAVPELSQMGTFIETLPRTAQMDYTVERGGAQVVVTGPHPFPVIVGGITPKSAARDARLDVGDVITTIDGVTLNSFYELRDAVAAAEGREMTLTVWRDGETFDSTMTARRRDIPADDGGFETRWLIGIYGSTLYTQATDPVGIGEALVHGVEGVWSVITGSLSGLYNMVVRNISACNLTGAVGMAGAVSTMASQGIDSYISVIAFLSTAIGLINLFPIPVLDGGHLVFYTYEAVRGKPLPDRAVGIMMGFGLVVVLFFMSMGLAADFLCK</sequence>
<keyword evidence="6 11" id="KW-0378">Hydrolase</keyword>
<evidence type="ECO:0000256" key="5">
    <source>
        <dbReference type="ARBA" id="ARBA00022692"/>
    </source>
</evidence>
<dbReference type="OrthoDB" id="9782003at2"/>
<gene>
    <name evidence="12" type="ORF">IMCC12053_510</name>
</gene>
<dbReference type="GO" id="GO:0046872">
    <property type="term" value="F:metal ion binding"/>
    <property type="evidence" value="ECO:0007669"/>
    <property type="project" value="UniProtKB-KW"/>
</dbReference>
<evidence type="ECO:0000313" key="12">
    <source>
        <dbReference type="EMBL" id="ALI54459.1"/>
    </source>
</evidence>
<evidence type="ECO:0000313" key="13">
    <source>
        <dbReference type="Proteomes" id="UP000064920"/>
    </source>
</evidence>
<name>A0A0P0A9F1_9RHOB</name>
<accession>A0A0P0A9F1</accession>
<evidence type="ECO:0000256" key="9">
    <source>
        <dbReference type="ARBA" id="ARBA00023049"/>
    </source>
</evidence>
<evidence type="ECO:0000256" key="6">
    <source>
        <dbReference type="ARBA" id="ARBA00022801"/>
    </source>
</evidence>
<dbReference type="EC" id="3.4.24.-" evidence="11"/>
<evidence type="ECO:0000256" key="10">
    <source>
        <dbReference type="ARBA" id="ARBA00023136"/>
    </source>
</evidence>
<dbReference type="AlphaFoldDB" id="A0A0P0A9F1"/>
<comment type="cofactor">
    <cofactor evidence="1 11">
        <name>Zn(2+)</name>
        <dbReference type="ChEBI" id="CHEBI:29105"/>
    </cofactor>
</comment>
<dbReference type="RefSeq" id="WP_062215422.1">
    <property type="nucleotide sequence ID" value="NZ_CP012023.1"/>
</dbReference>
<dbReference type="STRING" id="1397108.IMCC12053_510"/>
<feature type="transmembrane region" description="Helical" evidence="11">
    <location>
        <begin position="420"/>
        <end position="443"/>
    </location>
</feature>
<evidence type="ECO:0000256" key="1">
    <source>
        <dbReference type="ARBA" id="ARBA00001947"/>
    </source>
</evidence>
<evidence type="ECO:0000256" key="8">
    <source>
        <dbReference type="ARBA" id="ARBA00022989"/>
    </source>
</evidence>
<keyword evidence="11" id="KW-0479">Metal-binding</keyword>
<keyword evidence="8 11" id="KW-1133">Transmembrane helix</keyword>
<dbReference type="PATRIC" id="fig|1397108.4.peg.526"/>
<dbReference type="InterPro" id="IPR004387">
    <property type="entry name" value="Pept_M50_Zn"/>
</dbReference>
<dbReference type="Gene3D" id="2.30.42.10">
    <property type="match status" value="2"/>
</dbReference>
<dbReference type="GO" id="GO:0004222">
    <property type="term" value="F:metalloendopeptidase activity"/>
    <property type="evidence" value="ECO:0007669"/>
    <property type="project" value="InterPro"/>
</dbReference>
<dbReference type="InterPro" id="IPR036034">
    <property type="entry name" value="PDZ_sf"/>
</dbReference>
<dbReference type="KEGG" id="cmar:IMCC12053_510"/>
<protein>
    <recommendedName>
        <fullName evidence="11">Zinc metalloprotease</fullName>
        <ecNumber evidence="11">3.4.24.-</ecNumber>
    </recommendedName>
</protein>
<keyword evidence="10 11" id="KW-0472">Membrane</keyword>
<dbReference type="EMBL" id="CP012023">
    <property type="protein sequence ID" value="ALI54459.1"/>
    <property type="molecule type" value="Genomic_DNA"/>
</dbReference>
<keyword evidence="4 12" id="KW-0645">Protease</keyword>
<dbReference type="GO" id="GO:0016020">
    <property type="term" value="C:membrane"/>
    <property type="evidence" value="ECO:0007669"/>
    <property type="project" value="UniProtKB-SubCell"/>
</dbReference>
<evidence type="ECO:0000256" key="7">
    <source>
        <dbReference type="ARBA" id="ARBA00022833"/>
    </source>
</evidence>
<dbReference type="SMART" id="SM00228">
    <property type="entry name" value="PDZ"/>
    <property type="match status" value="1"/>
</dbReference>
<evidence type="ECO:0000256" key="11">
    <source>
        <dbReference type="RuleBase" id="RU362031"/>
    </source>
</evidence>
<evidence type="ECO:0000256" key="2">
    <source>
        <dbReference type="ARBA" id="ARBA00004141"/>
    </source>
</evidence>
<dbReference type="Pfam" id="PF17820">
    <property type="entry name" value="PDZ_6"/>
    <property type="match status" value="1"/>
</dbReference>
<comment type="subcellular location">
    <subcellularLocation>
        <location evidence="2">Membrane</location>
        <topology evidence="2">Multi-pass membrane protein</topology>
    </subcellularLocation>
</comment>
<dbReference type="Proteomes" id="UP000064920">
    <property type="component" value="Chromosome"/>
</dbReference>
<dbReference type="InterPro" id="IPR008915">
    <property type="entry name" value="Peptidase_M50"/>
</dbReference>
<feature type="transmembrane region" description="Helical" evidence="11">
    <location>
        <begin position="373"/>
        <end position="392"/>
    </location>
</feature>
<keyword evidence="13" id="KW-1185">Reference proteome</keyword>